<keyword evidence="3" id="KW-1185">Reference proteome</keyword>
<gene>
    <name evidence="2" type="ORF">JMJ35_000519</name>
</gene>
<dbReference type="InterPro" id="IPR010730">
    <property type="entry name" value="HET"/>
</dbReference>
<dbReference type="PANTHER" id="PTHR33112">
    <property type="entry name" value="DOMAIN PROTEIN, PUTATIVE-RELATED"/>
    <property type="match status" value="1"/>
</dbReference>
<organism evidence="2 3">
    <name type="scientific">Cladonia borealis</name>
    <dbReference type="NCBI Taxonomy" id="184061"/>
    <lineage>
        <taxon>Eukaryota</taxon>
        <taxon>Fungi</taxon>
        <taxon>Dikarya</taxon>
        <taxon>Ascomycota</taxon>
        <taxon>Pezizomycotina</taxon>
        <taxon>Lecanoromycetes</taxon>
        <taxon>OSLEUM clade</taxon>
        <taxon>Lecanoromycetidae</taxon>
        <taxon>Lecanorales</taxon>
        <taxon>Lecanorineae</taxon>
        <taxon>Cladoniaceae</taxon>
        <taxon>Cladonia</taxon>
    </lineage>
</organism>
<name>A0AA39V7Y6_9LECA</name>
<proteinExistence type="predicted"/>
<sequence length="760" mass="87566">MAATSPVSGSVSLLIDDEQDLGIREVFRSVEHEIARDHTACSGCLGVRKFLEPERCAPPKDCYRLILPELIQNSGTCWFCRFLCRVMARFLDEEQFENCQIQKIPIYIHHARGLWEEDLMITASPDSPASSHLLALSCKGSESLLSFMPNQRLDPNAYYPKDPLFHRYIYKHLRSGRIGVFITVDNQKDRKVRKLCKLISDSVQQRETYFGMIRKLLALCEGRHELCMGSVTEQPPFPTDFTLIDTLNRVLVPYTDSKPYIALSYVWGKSCLERYWNDDGELTRLGELTIEDAICVTRRISQRYLWVDLLCINQIEPESRNNSISKMDAIFSRALLTICVLQSQSMFSGIPGVSQTHQGRHQILTETESLRYMAFNLTELGSSIYLSDWSQRGWTFQEGVLSARRLCFDTSGVFLHCKEEILHDIVESFDTEQRIKTPFNDDQYQSLSLWISPEARAYDFTIYARMVMSYSPRALTLPADAHNAIAGVLSRMTRSMNMSFIGGMPESDFFNALLWDDVWKEGRRPQFPSWSWLGWKGPIRYDFWVFDRIKERTDNSKLTEEVNEIHSIRTRYAIYFDTVRIQSAARFTFTNTTRDGSHATLRIKTQKALFQVLKSGPSEARGVCWRVAQSNGDLIPSEADFICRKNFALEDDEEHATVFVPHEVSNQLSHSQSPQLEFVLLQQWTYNETSLAPQILDRDEFLDGKGDYRIPKTNPPFIDHVWLMAVAPREDGMFERLDVINMPARFWNEANAEPVSIDVV</sequence>
<dbReference type="Pfam" id="PF06985">
    <property type="entry name" value="HET"/>
    <property type="match status" value="1"/>
</dbReference>
<evidence type="ECO:0000313" key="2">
    <source>
        <dbReference type="EMBL" id="KAK0517364.1"/>
    </source>
</evidence>
<dbReference type="Proteomes" id="UP001166286">
    <property type="component" value="Unassembled WGS sequence"/>
</dbReference>
<evidence type="ECO:0000313" key="3">
    <source>
        <dbReference type="Proteomes" id="UP001166286"/>
    </source>
</evidence>
<feature type="domain" description="Heterokaryon incompatibility" evidence="1">
    <location>
        <begin position="260"/>
        <end position="398"/>
    </location>
</feature>
<evidence type="ECO:0000259" key="1">
    <source>
        <dbReference type="Pfam" id="PF06985"/>
    </source>
</evidence>
<accession>A0AA39V7Y6</accession>
<dbReference type="AlphaFoldDB" id="A0AA39V7Y6"/>
<comment type="caution">
    <text evidence="2">The sequence shown here is derived from an EMBL/GenBank/DDBJ whole genome shotgun (WGS) entry which is preliminary data.</text>
</comment>
<reference evidence="2" key="1">
    <citation type="submission" date="2023-03" db="EMBL/GenBank/DDBJ databases">
        <title>Complete genome of Cladonia borealis.</title>
        <authorList>
            <person name="Park H."/>
        </authorList>
    </citation>
    <scope>NUCLEOTIDE SEQUENCE</scope>
    <source>
        <strain evidence="2">ANT050790</strain>
    </source>
</reference>
<dbReference type="PANTHER" id="PTHR33112:SF12">
    <property type="entry name" value="HETEROKARYON INCOMPATIBILITY DOMAIN-CONTAINING PROTEIN"/>
    <property type="match status" value="1"/>
</dbReference>
<protein>
    <recommendedName>
        <fullName evidence="1">Heterokaryon incompatibility domain-containing protein</fullName>
    </recommendedName>
</protein>
<dbReference type="EMBL" id="JAFEKC020000001">
    <property type="protein sequence ID" value="KAK0517364.1"/>
    <property type="molecule type" value="Genomic_DNA"/>
</dbReference>